<dbReference type="Gene3D" id="2.160.20.10">
    <property type="entry name" value="Single-stranded right-handed beta-helix, Pectin lyase-like"/>
    <property type="match status" value="1"/>
</dbReference>
<dbReference type="Pfam" id="PF21231">
    <property type="entry name" value="GH141_M"/>
    <property type="match status" value="1"/>
</dbReference>
<dbReference type="EMBL" id="LFQU01000024">
    <property type="protein sequence ID" value="KOO67814.1"/>
    <property type="molecule type" value="Genomic_DNA"/>
</dbReference>
<comment type="caution">
    <text evidence="2">The sequence shown here is derived from an EMBL/GenBank/DDBJ whole genome shotgun (WGS) entry which is preliminary data.</text>
</comment>
<dbReference type="Proteomes" id="UP000036951">
    <property type="component" value="Unassembled WGS sequence"/>
</dbReference>
<dbReference type="RefSeq" id="WP_053398859.1">
    <property type="nucleotide sequence ID" value="NZ_LFQU01000024.1"/>
</dbReference>
<keyword evidence="2" id="KW-0456">Lyase</keyword>
<name>A0A8E1QXL9_9BACT</name>
<keyword evidence="3" id="KW-1185">Reference proteome</keyword>
<sequence length="586" mass="65335">MDTRRILITLISAAFAGINIYATDLIVKPGAYAIEKALQQAREERRLNNAKDITIRLAEGTYSLNQPIIVRPEDNGTRIVADGNVTISGGVKITNWHKQGKMYVADVPDFNGRPLEFRQMWVNGKKAIRARDVEDFSDMFRIRSLDKAKETIYVPAKAVKKIVNAKYAEMVLHEMWCVANLRIKSVKIAGDSAAVTFHQPESHIHFMHPWPSPMVTSDGRNSAFYLTNAKELLDSEGEWYLDAKASKLYYIPRKGENMNTAEVIVPAVGTLLKVEGTPDNPVKDVTFEGITFSYATWMRPSISGHAPLQAGMYMTEAYKLRPKMIRPNGDHKLDNQGWVGRPAAAVSLNCAENVSFTKCSFEHNASTGLDYHTYIKGGTVDRCKFSDMGGNGILAGSFGPEAHEAHLPYDPSDRRIICTDLNITNNLITDVSNEDWGCVGIGAGFVKDIKICHNEISEVSYTGISMGWGWNQQVCSMSNNLIKGNLIHHYAKHMYDTAGIYTLGSQPHSFIEENVVRDIYSPSYAHDPNHWFYLYTDEGSSYITVRNNWTPSEKYLKNANGPGNTWENNGPNVADSIKANAGIMAE</sequence>
<proteinExistence type="predicted"/>
<dbReference type="InterPro" id="IPR048482">
    <property type="entry name" value="GH141_ins"/>
</dbReference>
<evidence type="ECO:0000313" key="2">
    <source>
        <dbReference type="EMBL" id="KOO67814.1"/>
    </source>
</evidence>
<dbReference type="GO" id="GO:0016829">
    <property type="term" value="F:lyase activity"/>
    <property type="evidence" value="ECO:0007669"/>
    <property type="project" value="UniProtKB-KW"/>
</dbReference>
<dbReference type="OrthoDB" id="9808066at2"/>
<dbReference type="InterPro" id="IPR006626">
    <property type="entry name" value="PbH1"/>
</dbReference>
<dbReference type="InterPro" id="IPR011050">
    <property type="entry name" value="Pectin_lyase_fold/virulence"/>
</dbReference>
<reference evidence="2 3" key="1">
    <citation type="submission" date="2015-06" db="EMBL/GenBank/DDBJ databases">
        <title>Prevotella sp. 109, sp. nov., a novel member of the family Prevotellaceae isolated from human faeces.</title>
        <authorList>
            <person name="Shkoporov A.N."/>
            <person name="Chaplin A.V."/>
            <person name="Kafarskaia L.I."/>
            <person name="Efimov B.A."/>
        </authorList>
    </citation>
    <scope>NUCLEOTIDE SEQUENCE [LARGE SCALE GENOMIC DNA]</scope>
    <source>
        <strain evidence="2 3">109</strain>
    </source>
</reference>
<dbReference type="SUPFAM" id="SSF51126">
    <property type="entry name" value="Pectin lyase-like"/>
    <property type="match status" value="1"/>
</dbReference>
<evidence type="ECO:0000313" key="3">
    <source>
        <dbReference type="Proteomes" id="UP000036951"/>
    </source>
</evidence>
<gene>
    <name evidence="2" type="ORF">ACU52_11395</name>
</gene>
<protein>
    <submittedName>
        <fullName evidence="2">Pectate lyase</fullName>
    </submittedName>
</protein>
<dbReference type="AlphaFoldDB" id="A0A8E1QXL9"/>
<feature type="domain" description="GH141-like insertion" evidence="1">
    <location>
        <begin position="100"/>
        <end position="253"/>
    </location>
</feature>
<dbReference type="SMART" id="SM00710">
    <property type="entry name" value="PbH1"/>
    <property type="match status" value="7"/>
</dbReference>
<dbReference type="InterPro" id="IPR012334">
    <property type="entry name" value="Pectin_lyas_fold"/>
</dbReference>
<organism evidence="2 3">
    <name type="scientific">Xylanibacter rarus</name>
    <dbReference type="NCBI Taxonomy" id="1676614"/>
    <lineage>
        <taxon>Bacteria</taxon>
        <taxon>Pseudomonadati</taxon>
        <taxon>Bacteroidota</taxon>
        <taxon>Bacteroidia</taxon>
        <taxon>Bacteroidales</taxon>
        <taxon>Prevotellaceae</taxon>
        <taxon>Xylanibacter</taxon>
    </lineage>
</organism>
<evidence type="ECO:0000259" key="1">
    <source>
        <dbReference type="Pfam" id="PF21231"/>
    </source>
</evidence>
<dbReference type="PANTHER" id="PTHR36453">
    <property type="entry name" value="SECRETED PROTEIN-RELATED"/>
    <property type="match status" value="1"/>
</dbReference>
<accession>A0A8E1QXL9</accession>
<dbReference type="PANTHER" id="PTHR36453:SF1">
    <property type="entry name" value="RIGHT HANDED BETA HELIX DOMAIN-CONTAINING PROTEIN"/>
    <property type="match status" value="1"/>
</dbReference>